<dbReference type="SUPFAM" id="SSF47384">
    <property type="entry name" value="Homodimeric domain of signal transducing histidine kinase"/>
    <property type="match status" value="1"/>
</dbReference>
<feature type="domain" description="Histidine kinase" evidence="15">
    <location>
        <begin position="652"/>
        <end position="866"/>
    </location>
</feature>
<dbReference type="InterPro" id="IPR036890">
    <property type="entry name" value="HATPase_C_sf"/>
</dbReference>
<dbReference type="CDD" id="cd00082">
    <property type="entry name" value="HisKA"/>
    <property type="match status" value="1"/>
</dbReference>
<evidence type="ECO:0000256" key="13">
    <source>
        <dbReference type="ARBA" id="ARBA00023136"/>
    </source>
</evidence>
<dbReference type="Proteomes" id="UP000824017">
    <property type="component" value="Unassembled WGS sequence"/>
</dbReference>
<evidence type="ECO:0000256" key="3">
    <source>
        <dbReference type="ARBA" id="ARBA00012438"/>
    </source>
</evidence>
<reference evidence="16" key="1">
    <citation type="journal article" date="2021" name="PeerJ">
        <title>Extensive microbial diversity within the chicken gut microbiome revealed by metagenomics and culture.</title>
        <authorList>
            <person name="Gilroy R."/>
            <person name="Ravi A."/>
            <person name="Getino M."/>
            <person name="Pursley I."/>
            <person name="Horton D.L."/>
            <person name="Alikhan N.F."/>
            <person name="Baker D."/>
            <person name="Gharbi K."/>
            <person name="Hall N."/>
            <person name="Watson M."/>
            <person name="Adriaenssens E.M."/>
            <person name="Foster-Nyarko E."/>
            <person name="Jarju S."/>
            <person name="Secka A."/>
            <person name="Antonio M."/>
            <person name="Oren A."/>
            <person name="Chaudhuri R.R."/>
            <person name="La Ragione R."/>
            <person name="Hildebrand F."/>
            <person name="Pallen M.J."/>
        </authorList>
    </citation>
    <scope>NUCLEOTIDE SEQUENCE</scope>
    <source>
        <strain evidence="16">ChiGjej1B1-13045</strain>
    </source>
</reference>
<keyword evidence="12" id="KW-0902">Two-component regulatory system</keyword>
<keyword evidence="6" id="KW-0808">Transferase</keyword>
<feature type="transmembrane region" description="Helical" evidence="14">
    <location>
        <begin position="567"/>
        <end position="584"/>
    </location>
</feature>
<comment type="catalytic activity">
    <reaction evidence="1">
        <text>ATP + protein L-histidine = ADP + protein N-phospho-L-histidine.</text>
        <dbReference type="EC" id="2.7.13.3"/>
    </reaction>
</comment>
<feature type="transmembrane region" description="Helical" evidence="14">
    <location>
        <begin position="430"/>
        <end position="453"/>
    </location>
</feature>
<evidence type="ECO:0000256" key="4">
    <source>
        <dbReference type="ARBA" id="ARBA00022475"/>
    </source>
</evidence>
<reference evidence="16" key="2">
    <citation type="submission" date="2021-04" db="EMBL/GenBank/DDBJ databases">
        <authorList>
            <person name="Gilroy R."/>
        </authorList>
    </citation>
    <scope>NUCLEOTIDE SEQUENCE</scope>
    <source>
        <strain evidence="16">ChiGjej1B1-13045</strain>
    </source>
</reference>
<keyword evidence="5" id="KW-0597">Phosphoprotein</keyword>
<keyword evidence="8" id="KW-0547">Nucleotide-binding</keyword>
<evidence type="ECO:0000313" key="16">
    <source>
        <dbReference type="EMBL" id="HIZ13076.1"/>
    </source>
</evidence>
<comment type="subcellular location">
    <subcellularLocation>
        <location evidence="2">Cell membrane</location>
        <topology evidence="2">Multi-pass membrane protein</topology>
    </subcellularLocation>
</comment>
<protein>
    <recommendedName>
        <fullName evidence="3">histidine kinase</fullName>
        <ecNumber evidence="3">2.7.13.3</ecNumber>
    </recommendedName>
</protein>
<name>A0A9D2D9S0_9FIRM</name>
<keyword evidence="10" id="KW-0067">ATP-binding</keyword>
<dbReference type="GO" id="GO:0000155">
    <property type="term" value="F:phosphorelay sensor kinase activity"/>
    <property type="evidence" value="ECO:0007669"/>
    <property type="project" value="InterPro"/>
</dbReference>
<dbReference type="InterPro" id="IPR003594">
    <property type="entry name" value="HATPase_dom"/>
</dbReference>
<dbReference type="PROSITE" id="PS50109">
    <property type="entry name" value="HIS_KIN"/>
    <property type="match status" value="1"/>
</dbReference>
<dbReference type="SMART" id="SM00387">
    <property type="entry name" value="HATPase_c"/>
    <property type="match status" value="1"/>
</dbReference>
<proteinExistence type="predicted"/>
<evidence type="ECO:0000256" key="2">
    <source>
        <dbReference type="ARBA" id="ARBA00004651"/>
    </source>
</evidence>
<evidence type="ECO:0000256" key="10">
    <source>
        <dbReference type="ARBA" id="ARBA00022840"/>
    </source>
</evidence>
<keyword evidence="9 16" id="KW-0418">Kinase</keyword>
<dbReference type="EC" id="2.7.13.3" evidence="3"/>
<gene>
    <name evidence="16" type="ORF">H9817_04015</name>
</gene>
<dbReference type="EMBL" id="DXCD01000104">
    <property type="protein sequence ID" value="HIZ13076.1"/>
    <property type="molecule type" value="Genomic_DNA"/>
</dbReference>
<feature type="transmembrane region" description="Helical" evidence="14">
    <location>
        <begin position="493"/>
        <end position="512"/>
    </location>
</feature>
<evidence type="ECO:0000256" key="11">
    <source>
        <dbReference type="ARBA" id="ARBA00022989"/>
    </source>
</evidence>
<dbReference type="Gene3D" id="3.30.565.10">
    <property type="entry name" value="Histidine kinase-like ATPase, C-terminal domain"/>
    <property type="match status" value="1"/>
</dbReference>
<keyword evidence="13 14" id="KW-0472">Membrane</keyword>
<dbReference type="PANTHER" id="PTHR45528:SF1">
    <property type="entry name" value="SENSOR HISTIDINE KINASE CPXA"/>
    <property type="match status" value="1"/>
</dbReference>
<keyword evidence="4" id="KW-1003">Cell membrane</keyword>
<dbReference type="InterPro" id="IPR003661">
    <property type="entry name" value="HisK_dim/P_dom"/>
</dbReference>
<keyword evidence="11 14" id="KW-1133">Transmembrane helix</keyword>
<dbReference type="AlphaFoldDB" id="A0A9D2D9S0"/>
<dbReference type="InterPro" id="IPR036097">
    <property type="entry name" value="HisK_dim/P_sf"/>
</dbReference>
<dbReference type="GO" id="GO:0005886">
    <property type="term" value="C:plasma membrane"/>
    <property type="evidence" value="ECO:0007669"/>
    <property type="project" value="UniProtKB-SubCell"/>
</dbReference>
<evidence type="ECO:0000256" key="6">
    <source>
        <dbReference type="ARBA" id="ARBA00022679"/>
    </source>
</evidence>
<keyword evidence="7 14" id="KW-0812">Transmembrane</keyword>
<dbReference type="SUPFAM" id="SSF55874">
    <property type="entry name" value="ATPase domain of HSP90 chaperone/DNA topoisomerase II/histidine kinase"/>
    <property type="match status" value="1"/>
</dbReference>
<evidence type="ECO:0000256" key="1">
    <source>
        <dbReference type="ARBA" id="ARBA00000085"/>
    </source>
</evidence>
<evidence type="ECO:0000259" key="15">
    <source>
        <dbReference type="PROSITE" id="PS50109"/>
    </source>
</evidence>
<organism evidence="16 17">
    <name type="scientific">Candidatus Mediterraneibacter stercorigallinarum</name>
    <dbReference type="NCBI Taxonomy" id="2838686"/>
    <lineage>
        <taxon>Bacteria</taxon>
        <taxon>Bacillati</taxon>
        <taxon>Bacillota</taxon>
        <taxon>Clostridia</taxon>
        <taxon>Lachnospirales</taxon>
        <taxon>Lachnospiraceae</taxon>
        <taxon>Mediterraneibacter</taxon>
    </lineage>
</organism>
<dbReference type="Pfam" id="PF02518">
    <property type="entry name" value="HATPase_c"/>
    <property type="match status" value="1"/>
</dbReference>
<evidence type="ECO:0000256" key="5">
    <source>
        <dbReference type="ARBA" id="ARBA00022553"/>
    </source>
</evidence>
<dbReference type="Pfam" id="PF00512">
    <property type="entry name" value="HisKA"/>
    <property type="match status" value="1"/>
</dbReference>
<dbReference type="InterPro" id="IPR005467">
    <property type="entry name" value="His_kinase_dom"/>
</dbReference>
<comment type="caution">
    <text evidence="16">The sequence shown here is derived from an EMBL/GenBank/DDBJ whole genome shotgun (WGS) entry which is preliminary data.</text>
</comment>
<dbReference type="PANTHER" id="PTHR45528">
    <property type="entry name" value="SENSOR HISTIDINE KINASE CPXA"/>
    <property type="match status" value="1"/>
</dbReference>
<feature type="transmembrane region" description="Helical" evidence="14">
    <location>
        <begin position="383"/>
        <end position="409"/>
    </location>
</feature>
<dbReference type="Gene3D" id="1.10.287.130">
    <property type="match status" value="1"/>
</dbReference>
<accession>A0A9D2D9S0</accession>
<dbReference type="InterPro" id="IPR050398">
    <property type="entry name" value="HssS/ArlS-like"/>
</dbReference>
<evidence type="ECO:0000256" key="8">
    <source>
        <dbReference type="ARBA" id="ARBA00022741"/>
    </source>
</evidence>
<evidence type="ECO:0000256" key="12">
    <source>
        <dbReference type="ARBA" id="ARBA00023012"/>
    </source>
</evidence>
<sequence>MNKWYRKAVVKAVVLIVGVLSGASFLTSLAVGTTLAGTVNPAEIMTLVNQTYEESGDFQTSVANAMSEVFRKFRLEDFFEMDGAYNPEKVIDVMEYYQSSRAEGDNPSGVAYTLGDLVEWGEDFSEGSDDNYSDNEVVVCQKPDGDYYYYYLDEFLALFRSGGLVMEFNDEYMSQELYLQELENGAYTSSGAVGGMKIHGQDGSTWYTDCWNYGKSLREDYVPQGAENLLQVVNSSAALNGKLTTVYEALEMTLAAISTDFASYQSGWDYLEEGNTNLTYLYINTDTKKVESNKSEYNSYEEAEQYLKEMKSGDNVKYMFVYPQLKDFETNMNVSASGEWEAVKSQETGRKSGIIFAAAIDTSYPIQDQFYEGKINYDQNIPFLRYSIISLAVGALLFLVSAVWLAFAAGKRPEDEELHLAAFDRWKTEIAAAVVILLWGVVTWIAIGGGYVAGSWQEVSTAVSYYTELYGGVPQFYSALFTNGLGLADITSVFMYGVFTFLCFFWGYTSLVRRIKAKSMWKGSLLCAVISFGRRVMEAWSVTARAGVILLAFLFILWLAILAHTGATVILALAASIAAAWFVLSSAMAKSRIRKGIEEIASGNLEHRIELNGLRGADKELAEKVNDIGSGLNRAVDEAMRNERLKTDLITNVSHDIKTPLTSIINYVDILKRSNIADEKIRGYLDILEAKAQRLKTLTEDVVEASKVSSGNITLEYMDMDLRELIQQTEGELAEKFAARRLTVVLNMPEEPAVIHVDGRRMWRVLENIFGNAAKYAMPGTRVYADLTLNDSQVMFSLKNVSEQQLNFSADELTERFIRGDISRSTEGSGLGLSIAKSLTTMQGGEFELYLDGDLFRVNIRFPRRPGAQRAKSEEAEEAQ</sequence>
<dbReference type="SMART" id="SM00388">
    <property type="entry name" value="HisKA"/>
    <property type="match status" value="1"/>
</dbReference>
<evidence type="ECO:0000256" key="9">
    <source>
        <dbReference type="ARBA" id="ARBA00022777"/>
    </source>
</evidence>
<evidence type="ECO:0000313" key="17">
    <source>
        <dbReference type="Proteomes" id="UP000824017"/>
    </source>
</evidence>
<feature type="transmembrane region" description="Helical" evidence="14">
    <location>
        <begin position="542"/>
        <end position="561"/>
    </location>
</feature>
<evidence type="ECO:0000256" key="14">
    <source>
        <dbReference type="SAM" id="Phobius"/>
    </source>
</evidence>
<dbReference type="GO" id="GO:0005524">
    <property type="term" value="F:ATP binding"/>
    <property type="evidence" value="ECO:0007669"/>
    <property type="project" value="UniProtKB-KW"/>
</dbReference>
<evidence type="ECO:0000256" key="7">
    <source>
        <dbReference type="ARBA" id="ARBA00022692"/>
    </source>
</evidence>